<dbReference type="AlphaFoldDB" id="A0A2R6NWF8"/>
<sequence length="221" mass="24071">MSAKYTINVLIDPSQVEILRKGGFKLCLAKDTNHDVDVIWQAAEPVIKTTFQWTAEYQVFRASSFTPGALVSAMSNSVQIESGQTAVLDKFGVMRPATGIPDNSGVFFVRNEYGSMFIGIGAAHDGQWSSSYVTRTQSIGESETALTPVETVFLWFYPLVTAGTMFEHTLNGSLRLDLGNDQHTIDLVYTASGTWVILPSEQHRDASKGAEIGREAALVAA</sequence>
<reference evidence="1 2" key="1">
    <citation type="submission" date="2018-02" db="EMBL/GenBank/DDBJ databases">
        <title>Genome sequence of the basidiomycete white-rot fungus Phlebia centrifuga.</title>
        <authorList>
            <person name="Granchi Z."/>
            <person name="Peng M."/>
            <person name="de Vries R.P."/>
            <person name="Hilden K."/>
            <person name="Makela M.R."/>
            <person name="Grigoriev I."/>
            <person name="Riley R."/>
        </authorList>
    </citation>
    <scope>NUCLEOTIDE SEQUENCE [LARGE SCALE GENOMIC DNA]</scope>
    <source>
        <strain evidence="1 2">FBCC195</strain>
    </source>
</reference>
<dbReference type="EMBL" id="MLYV02000751">
    <property type="protein sequence ID" value="PSR78273.1"/>
    <property type="molecule type" value="Genomic_DNA"/>
</dbReference>
<proteinExistence type="predicted"/>
<dbReference type="OrthoDB" id="2987506at2759"/>
<keyword evidence="2" id="KW-1185">Reference proteome</keyword>
<evidence type="ECO:0000313" key="1">
    <source>
        <dbReference type="EMBL" id="PSR78273.1"/>
    </source>
</evidence>
<protein>
    <submittedName>
        <fullName evidence="1">Uncharacterized protein</fullName>
    </submittedName>
</protein>
<dbReference type="Proteomes" id="UP000186601">
    <property type="component" value="Unassembled WGS sequence"/>
</dbReference>
<evidence type="ECO:0000313" key="2">
    <source>
        <dbReference type="Proteomes" id="UP000186601"/>
    </source>
</evidence>
<organism evidence="1 2">
    <name type="scientific">Hermanssonia centrifuga</name>
    <dbReference type="NCBI Taxonomy" id="98765"/>
    <lineage>
        <taxon>Eukaryota</taxon>
        <taxon>Fungi</taxon>
        <taxon>Dikarya</taxon>
        <taxon>Basidiomycota</taxon>
        <taxon>Agaricomycotina</taxon>
        <taxon>Agaricomycetes</taxon>
        <taxon>Polyporales</taxon>
        <taxon>Meruliaceae</taxon>
        <taxon>Hermanssonia</taxon>
    </lineage>
</organism>
<gene>
    <name evidence="1" type="ORF">PHLCEN_2v7469</name>
</gene>
<accession>A0A2R6NWF8</accession>
<name>A0A2R6NWF8_9APHY</name>
<comment type="caution">
    <text evidence="1">The sequence shown here is derived from an EMBL/GenBank/DDBJ whole genome shotgun (WGS) entry which is preliminary data.</text>
</comment>